<evidence type="ECO:0000313" key="4">
    <source>
        <dbReference type="Proteomes" id="UP000034617"/>
    </source>
</evidence>
<dbReference type="SUPFAM" id="SSF53756">
    <property type="entry name" value="UDP-Glycosyltransferase/glycogen phosphorylase"/>
    <property type="match status" value="1"/>
</dbReference>
<sequence length="359" mass="41388">MSRKTKVAVVHNLTGGGAIRVLEETNKILSKYYQVEIFTPERYQMSDSSGLSKITNYLKYIYMTLPKNYRRISYDINSSKFKAVIIHHDSYLKSPTSLFDLDSKSIYILHEPPREFYEPSKYHAPLLKDKLVNFLRLPILFIDKKAVKKATHVIVNSRFSKYEVDNIYGINSKFIYPGVSPRFHPTKNIDKINQCISVGSLLPYKGHEITISAIGRLKTKPKLVIIGEGRESEKNKIYSYAIRQNVEVELYNDLSDEDLNIMYNRSKVFVNAAFREPFGLCSLEAIISGDRLVTVNECGTEELKEFFPDRVTVTNRNAEDIAKGIKFSLDKFSEQNITIPERLTWGHYVKEITKLIEND</sequence>
<dbReference type="Proteomes" id="UP000034617">
    <property type="component" value="Unassembled WGS sequence"/>
</dbReference>
<name>A0A0G1GKW7_9BACT</name>
<evidence type="ECO:0000256" key="1">
    <source>
        <dbReference type="ARBA" id="ARBA00022679"/>
    </source>
</evidence>
<reference evidence="3 4" key="1">
    <citation type="journal article" date="2015" name="Nature">
        <title>rRNA introns, odd ribosomes, and small enigmatic genomes across a large radiation of phyla.</title>
        <authorList>
            <person name="Brown C.T."/>
            <person name="Hug L.A."/>
            <person name="Thomas B.C."/>
            <person name="Sharon I."/>
            <person name="Castelle C.J."/>
            <person name="Singh A."/>
            <person name="Wilkins M.J."/>
            <person name="Williams K.H."/>
            <person name="Banfield J.F."/>
        </authorList>
    </citation>
    <scope>NUCLEOTIDE SEQUENCE [LARGE SCALE GENOMIC DNA]</scope>
</reference>
<dbReference type="GO" id="GO:0016757">
    <property type="term" value="F:glycosyltransferase activity"/>
    <property type="evidence" value="ECO:0007669"/>
    <property type="project" value="InterPro"/>
</dbReference>
<evidence type="ECO:0000313" key="3">
    <source>
        <dbReference type="EMBL" id="KKT35008.1"/>
    </source>
</evidence>
<proteinExistence type="predicted"/>
<dbReference type="Gene3D" id="3.40.50.2000">
    <property type="entry name" value="Glycogen Phosphorylase B"/>
    <property type="match status" value="2"/>
</dbReference>
<evidence type="ECO:0000259" key="2">
    <source>
        <dbReference type="Pfam" id="PF00534"/>
    </source>
</evidence>
<dbReference type="Pfam" id="PF00534">
    <property type="entry name" value="Glycos_transf_1"/>
    <property type="match status" value="1"/>
</dbReference>
<dbReference type="PANTHER" id="PTHR46401">
    <property type="entry name" value="GLYCOSYLTRANSFERASE WBBK-RELATED"/>
    <property type="match status" value="1"/>
</dbReference>
<protein>
    <submittedName>
        <fullName evidence="3">Putative glycosyltransferase</fullName>
    </submittedName>
</protein>
<keyword evidence="1 3" id="KW-0808">Transferase</keyword>
<dbReference type="PANTHER" id="PTHR46401:SF2">
    <property type="entry name" value="GLYCOSYLTRANSFERASE WBBK-RELATED"/>
    <property type="match status" value="1"/>
</dbReference>
<dbReference type="InterPro" id="IPR001296">
    <property type="entry name" value="Glyco_trans_1"/>
</dbReference>
<organism evidence="3 4">
    <name type="scientific">Candidatus Gottesmanbacteria bacterium GW2011_GWB1_44_11c</name>
    <dbReference type="NCBI Taxonomy" id="1618447"/>
    <lineage>
        <taxon>Bacteria</taxon>
        <taxon>Candidatus Gottesmaniibacteriota</taxon>
    </lineage>
</organism>
<comment type="caution">
    <text evidence="3">The sequence shown here is derived from an EMBL/GenBank/DDBJ whole genome shotgun (WGS) entry which is preliminary data.</text>
</comment>
<accession>A0A0G1GKW7</accession>
<dbReference type="EMBL" id="LCHM01000061">
    <property type="protein sequence ID" value="KKT35008.1"/>
    <property type="molecule type" value="Genomic_DNA"/>
</dbReference>
<feature type="domain" description="Glycosyl transferase family 1" evidence="2">
    <location>
        <begin position="190"/>
        <end position="330"/>
    </location>
</feature>
<gene>
    <name evidence="3" type="ORF">UW22_C0061G0002</name>
</gene>
<dbReference type="AlphaFoldDB" id="A0A0G1GKW7"/>